<accession>A0A845UNK9</accession>
<evidence type="ECO:0000256" key="1">
    <source>
        <dbReference type="ARBA" id="ARBA00038240"/>
    </source>
</evidence>
<dbReference type="PANTHER" id="PTHR21064:SF6">
    <property type="entry name" value="AMINOGLYCOSIDE PHOSPHOTRANSFERASE DOMAIN-CONTAINING PROTEIN"/>
    <property type="match status" value="1"/>
</dbReference>
<dbReference type="SUPFAM" id="SSF56112">
    <property type="entry name" value="Protein kinase-like (PK-like)"/>
    <property type="match status" value="1"/>
</dbReference>
<feature type="domain" description="Aminoglycoside phosphotransferase" evidence="2">
    <location>
        <begin position="72"/>
        <end position="291"/>
    </location>
</feature>
<reference evidence="3" key="1">
    <citation type="submission" date="2019-11" db="EMBL/GenBank/DDBJ databases">
        <title>Acidithiobacillus ferrianus sp. nov.: a facultatively anaerobic and extremely acidophilic chemolithoautotroph.</title>
        <authorList>
            <person name="Norris P.R."/>
            <person name="Falagan C."/>
            <person name="Moya-Beltran A."/>
            <person name="Castro M."/>
            <person name="Quatrini R."/>
            <person name="Johnson D.B."/>
        </authorList>
    </citation>
    <scope>NUCLEOTIDE SEQUENCE [LARGE SCALE GENOMIC DNA]</scope>
    <source>
        <strain evidence="3">MG</strain>
    </source>
</reference>
<organism evidence="3">
    <name type="scientific">Acidithiobacillus ferrianus</name>
    <dbReference type="NCBI Taxonomy" id="2678518"/>
    <lineage>
        <taxon>Bacteria</taxon>
        <taxon>Pseudomonadati</taxon>
        <taxon>Pseudomonadota</taxon>
        <taxon>Acidithiobacillia</taxon>
        <taxon>Acidithiobacillales</taxon>
        <taxon>Acidithiobacillaceae</taxon>
        <taxon>Acidithiobacillus</taxon>
    </lineage>
</organism>
<comment type="similarity">
    <text evidence="1">Belongs to the pseudomonas-type ThrB family.</text>
</comment>
<proteinExistence type="inferred from homology"/>
<protein>
    <submittedName>
        <fullName evidence="3">Phosphotransferase</fullName>
    </submittedName>
</protein>
<evidence type="ECO:0000259" key="2">
    <source>
        <dbReference type="Pfam" id="PF01636"/>
    </source>
</evidence>
<name>A0A845UNK9_9PROT</name>
<dbReference type="GO" id="GO:0009088">
    <property type="term" value="P:threonine biosynthetic process"/>
    <property type="evidence" value="ECO:0007669"/>
    <property type="project" value="TreeGrafter"/>
</dbReference>
<evidence type="ECO:0000313" key="3">
    <source>
        <dbReference type="EMBL" id="NDU43138.1"/>
    </source>
</evidence>
<dbReference type="InterPro" id="IPR002575">
    <property type="entry name" value="Aminoglycoside_PTrfase"/>
</dbReference>
<sequence>MVHFMFLKSLICSVYIDYDIVEFILILDGQSRRLHDPISILDDFMMENLMSLITRHVRCEYPEIGRNLLDISFITSSENHTYRLNCGENKYSLRLQRPGYHSREEIQAELRFVEILNDRNIKTARPVSTSSGENVSIVSAPGGDILVSIFEWIDGEHPTPEKNLEVYGQLGLVMGTMHNISESITPFFYDKRPSWNFDRIIGDNSVWGSWYQSNYVSRPQENLVKRSICEIQKRLHEYHGEKIYGLIHADMRPTNIIVRNNELVIIDFDDCCHSWYMFDIAASASFLEHDYKVTDWLNELLHNYLTVRKLNQDDLDILPYFIAMRRIQLMAWYFSHINSDFAKTLGHEWFECSYNVIERILQGEFNLSL</sequence>
<dbReference type="PANTHER" id="PTHR21064">
    <property type="entry name" value="AMINOGLYCOSIDE PHOSPHOTRANSFERASE DOMAIN-CONTAINING PROTEIN-RELATED"/>
    <property type="match status" value="1"/>
</dbReference>
<dbReference type="GO" id="GO:0004413">
    <property type="term" value="F:homoserine kinase activity"/>
    <property type="evidence" value="ECO:0007669"/>
    <property type="project" value="TreeGrafter"/>
</dbReference>
<gene>
    <name evidence="3" type="ORF">GL267_10980</name>
</gene>
<dbReference type="Gene3D" id="3.90.1200.10">
    <property type="match status" value="1"/>
</dbReference>
<dbReference type="InterPro" id="IPR011009">
    <property type="entry name" value="Kinase-like_dom_sf"/>
</dbReference>
<keyword evidence="3" id="KW-0808">Transferase</keyword>
<comment type="caution">
    <text evidence="3">The sequence shown here is derived from an EMBL/GenBank/DDBJ whole genome shotgun (WGS) entry which is preliminary data.</text>
</comment>
<dbReference type="Pfam" id="PF01636">
    <property type="entry name" value="APH"/>
    <property type="match status" value="1"/>
</dbReference>
<dbReference type="AlphaFoldDB" id="A0A845UNK9"/>
<dbReference type="InterPro" id="IPR050249">
    <property type="entry name" value="Pseudomonas-type_ThrB"/>
</dbReference>
<dbReference type="EMBL" id="WNJL01000037">
    <property type="protein sequence ID" value="NDU43138.1"/>
    <property type="molecule type" value="Genomic_DNA"/>
</dbReference>
<dbReference type="Gene3D" id="3.30.200.20">
    <property type="entry name" value="Phosphorylase Kinase, domain 1"/>
    <property type="match status" value="1"/>
</dbReference>